<evidence type="ECO:0000256" key="5">
    <source>
        <dbReference type="ARBA" id="ARBA00022801"/>
    </source>
</evidence>
<accession>A0A7V8SXG6</accession>
<dbReference type="InterPro" id="IPR012393">
    <property type="entry name" value="Tricorn_protease"/>
</dbReference>
<feature type="non-terminal residue" evidence="8">
    <location>
        <position position="284"/>
    </location>
</feature>
<sequence length="284" mass="31169">MRVRRAVLIGALAVLTCSAASRGAEETPLLAHSPTLSKTQVVFAYGGYLWSVPREGGDARQLTTGGHEGAPVFSPDGNWIAFTGQYDGNIDVFVVRAEGGEPKRLTWHPGADIADGWTPDGKKVLFHSNRESYADFDRLYTVPVEGGPAEMLPIWRGEAAWFSPDGSSIAYVPNELWQTSWKRYRGGQTTPIYIVRLSDLALEKVPRENSNDKDPIWFGDTVYFLSDRSGPVTLFAYDTKTKAVKQVIDNKGLDFKSLSAGPDALVYEQFGGIYIFHPSSGKSA</sequence>
<evidence type="ECO:0000256" key="1">
    <source>
        <dbReference type="ARBA" id="ARBA00004496"/>
    </source>
</evidence>
<comment type="similarity">
    <text evidence="2">Belongs to the peptidase S41B family.</text>
</comment>
<keyword evidence="6" id="KW-0720">Serine protease</keyword>
<dbReference type="Proteomes" id="UP000567293">
    <property type="component" value="Unassembled WGS sequence"/>
</dbReference>
<protein>
    <submittedName>
        <fullName evidence="8">PD40 domain-containing protein</fullName>
    </submittedName>
</protein>
<dbReference type="GO" id="GO:0008236">
    <property type="term" value="F:serine-type peptidase activity"/>
    <property type="evidence" value="ECO:0007669"/>
    <property type="project" value="UniProtKB-KW"/>
</dbReference>
<evidence type="ECO:0000256" key="3">
    <source>
        <dbReference type="ARBA" id="ARBA00022490"/>
    </source>
</evidence>
<dbReference type="EMBL" id="JACDQQ010001250">
    <property type="protein sequence ID" value="MBA0085876.1"/>
    <property type="molecule type" value="Genomic_DNA"/>
</dbReference>
<dbReference type="AlphaFoldDB" id="A0A7V8SXG6"/>
<dbReference type="SUPFAM" id="SSF69304">
    <property type="entry name" value="Tricorn protease N-terminal domain"/>
    <property type="match status" value="1"/>
</dbReference>
<feature type="signal peptide" evidence="7">
    <location>
        <begin position="1"/>
        <end position="23"/>
    </location>
</feature>
<dbReference type="PANTHER" id="PTHR43253:SF1">
    <property type="entry name" value="TRICORN PROTEASE HOMOLOG 2-RELATED"/>
    <property type="match status" value="1"/>
</dbReference>
<proteinExistence type="inferred from homology"/>
<dbReference type="PANTHER" id="PTHR43253">
    <property type="entry name" value="TRICORN PROTEASE HOMOLOG 2-RELATED"/>
    <property type="match status" value="1"/>
</dbReference>
<dbReference type="Gene3D" id="2.120.10.60">
    <property type="entry name" value="Tricorn protease N-terminal domain"/>
    <property type="match status" value="1"/>
</dbReference>
<dbReference type="GO" id="GO:0006508">
    <property type="term" value="P:proteolysis"/>
    <property type="evidence" value="ECO:0007669"/>
    <property type="project" value="UniProtKB-KW"/>
</dbReference>
<comment type="subcellular location">
    <subcellularLocation>
        <location evidence="1">Cytoplasm</location>
    </subcellularLocation>
</comment>
<keyword evidence="5" id="KW-0378">Hydrolase</keyword>
<comment type="caution">
    <text evidence="8">The sequence shown here is derived from an EMBL/GenBank/DDBJ whole genome shotgun (WGS) entry which is preliminary data.</text>
</comment>
<keyword evidence="7" id="KW-0732">Signal</keyword>
<evidence type="ECO:0000256" key="2">
    <source>
        <dbReference type="ARBA" id="ARBA00008524"/>
    </source>
</evidence>
<organism evidence="8 9">
    <name type="scientific">Candidatus Acidiferrum panamense</name>
    <dbReference type="NCBI Taxonomy" id="2741543"/>
    <lineage>
        <taxon>Bacteria</taxon>
        <taxon>Pseudomonadati</taxon>
        <taxon>Acidobacteriota</taxon>
        <taxon>Terriglobia</taxon>
        <taxon>Candidatus Acidiferrales</taxon>
        <taxon>Candidatus Acidiferrum</taxon>
    </lineage>
</organism>
<feature type="chain" id="PRO_5030893521" evidence="7">
    <location>
        <begin position="24"/>
        <end position="284"/>
    </location>
</feature>
<gene>
    <name evidence="8" type="ORF">HRJ53_12835</name>
</gene>
<evidence type="ECO:0000313" key="8">
    <source>
        <dbReference type="EMBL" id="MBA0085876.1"/>
    </source>
</evidence>
<keyword evidence="3" id="KW-0963">Cytoplasm</keyword>
<keyword evidence="9" id="KW-1185">Reference proteome</keyword>
<evidence type="ECO:0000256" key="6">
    <source>
        <dbReference type="ARBA" id="ARBA00022825"/>
    </source>
</evidence>
<reference evidence="8" key="1">
    <citation type="submission" date="2020-06" db="EMBL/GenBank/DDBJ databases">
        <title>Legume-microbial interactions unlock mineral nutrients during tropical forest succession.</title>
        <authorList>
            <person name="Epihov D.Z."/>
        </authorList>
    </citation>
    <scope>NUCLEOTIDE SEQUENCE [LARGE SCALE GENOMIC DNA]</scope>
    <source>
        <strain evidence="8">Pan2503</strain>
    </source>
</reference>
<evidence type="ECO:0000313" key="9">
    <source>
        <dbReference type="Proteomes" id="UP000567293"/>
    </source>
</evidence>
<keyword evidence="4" id="KW-0645">Protease</keyword>
<evidence type="ECO:0000256" key="7">
    <source>
        <dbReference type="SAM" id="SignalP"/>
    </source>
</evidence>
<evidence type="ECO:0000256" key="4">
    <source>
        <dbReference type="ARBA" id="ARBA00022670"/>
    </source>
</evidence>
<dbReference type="Pfam" id="PF26549">
    <property type="entry name" value="Tricorn_N"/>
    <property type="match status" value="1"/>
</dbReference>
<dbReference type="GO" id="GO:0005737">
    <property type="term" value="C:cytoplasm"/>
    <property type="evidence" value="ECO:0007669"/>
    <property type="project" value="UniProtKB-SubCell"/>
</dbReference>
<name>A0A7V8SXG6_9BACT</name>